<dbReference type="STRING" id="655355.SAMN05216283_101196"/>
<evidence type="ECO:0000313" key="8">
    <source>
        <dbReference type="EMBL" id="SFE46332.1"/>
    </source>
</evidence>
<dbReference type="Gene3D" id="1.10.520.20">
    <property type="entry name" value="N-terminal domain of the delta subunit of the F1F0-ATP synthase"/>
    <property type="match status" value="1"/>
</dbReference>
<evidence type="ECO:0000256" key="5">
    <source>
        <dbReference type="ARBA" id="ARBA00023136"/>
    </source>
</evidence>
<dbReference type="GO" id="GO:0045259">
    <property type="term" value="C:proton-transporting ATP synthase complex"/>
    <property type="evidence" value="ECO:0007669"/>
    <property type="project" value="UniProtKB-KW"/>
</dbReference>
<evidence type="ECO:0000256" key="2">
    <source>
        <dbReference type="ARBA" id="ARBA00022448"/>
    </source>
</evidence>
<keyword evidence="4 7" id="KW-0406">Ion transport</keyword>
<keyword evidence="2 7" id="KW-0813">Transport</keyword>
<organism evidence="8 9">
    <name type="scientific">Sunxiuqinia elliptica</name>
    <dbReference type="NCBI Taxonomy" id="655355"/>
    <lineage>
        <taxon>Bacteria</taxon>
        <taxon>Pseudomonadati</taxon>
        <taxon>Bacteroidota</taxon>
        <taxon>Bacteroidia</taxon>
        <taxon>Marinilabiliales</taxon>
        <taxon>Prolixibacteraceae</taxon>
        <taxon>Sunxiuqinia</taxon>
    </lineage>
</organism>
<reference evidence="8 9" key="1">
    <citation type="submission" date="2016-10" db="EMBL/GenBank/DDBJ databases">
        <authorList>
            <person name="de Groot N.N."/>
        </authorList>
    </citation>
    <scope>NUCLEOTIDE SEQUENCE [LARGE SCALE GENOMIC DNA]</scope>
    <source>
        <strain evidence="8 9">CGMCC 1.9156</strain>
    </source>
</reference>
<comment type="function">
    <text evidence="7">This protein is part of the stalk that links CF(0) to CF(1). It either transmits conformational changes from CF(0) to CF(1) or is implicated in proton conduction.</text>
</comment>
<dbReference type="HAMAP" id="MF_01416">
    <property type="entry name" value="ATP_synth_delta_bact"/>
    <property type="match status" value="1"/>
</dbReference>
<evidence type="ECO:0000256" key="7">
    <source>
        <dbReference type="HAMAP-Rule" id="MF_01416"/>
    </source>
</evidence>
<dbReference type="RefSeq" id="WP_093917950.1">
    <property type="nucleotide sequence ID" value="NZ_FONW01000001.1"/>
</dbReference>
<sequence>MDQSKINVRYAKAFFSLAKEKQLLDGLKKDVDLVLQLTKDSKEFQLLLESPVVKTAQKKKLISQIFQNQLSELTIQFLILITQNKREAYIPGICRNFIDLYRKDQGIRTATITSAMPLQKDILTQIQQKLASELNAKIELSERVNSDLIGGFVLRVDDRQVDASVSTQLRKVKEKLLQTENNK</sequence>
<keyword evidence="7" id="KW-0139">CF(1)</keyword>
<evidence type="ECO:0000313" key="9">
    <source>
        <dbReference type="Proteomes" id="UP000198964"/>
    </source>
</evidence>
<keyword evidence="5 7" id="KW-0472">Membrane</keyword>
<comment type="function">
    <text evidence="7">F(1)F(0) ATP synthase produces ATP from ADP in the presence of a proton or sodium gradient. F-type ATPases consist of two structural domains, F(1) containing the extramembraneous catalytic core and F(0) containing the membrane proton channel, linked together by a central stalk and a peripheral stalk. During catalysis, ATP synthesis in the catalytic domain of F(1) is coupled via a rotary mechanism of the central stalk subunits to proton translocation.</text>
</comment>
<dbReference type="PRINTS" id="PR00125">
    <property type="entry name" value="ATPASEDELTA"/>
</dbReference>
<proteinExistence type="inferred from homology"/>
<dbReference type="InterPro" id="IPR026015">
    <property type="entry name" value="ATP_synth_OSCP/delta_N_sf"/>
</dbReference>
<accession>A0A1I2AR08</accession>
<dbReference type="GO" id="GO:0005886">
    <property type="term" value="C:plasma membrane"/>
    <property type="evidence" value="ECO:0007669"/>
    <property type="project" value="UniProtKB-SubCell"/>
</dbReference>
<name>A0A1I2AR08_9BACT</name>
<keyword evidence="7" id="KW-1003">Cell membrane</keyword>
<dbReference type="Proteomes" id="UP000198964">
    <property type="component" value="Unassembled WGS sequence"/>
</dbReference>
<protein>
    <recommendedName>
        <fullName evidence="7">ATP synthase subunit delta</fullName>
    </recommendedName>
    <alternativeName>
        <fullName evidence="7">ATP synthase F(1) sector subunit delta</fullName>
    </alternativeName>
    <alternativeName>
        <fullName evidence="7">F-type ATPase subunit delta</fullName>
        <shortName evidence="7">F-ATPase subunit delta</shortName>
    </alternativeName>
</protein>
<dbReference type="InterPro" id="IPR000711">
    <property type="entry name" value="ATPase_OSCP/dsu"/>
</dbReference>
<evidence type="ECO:0000256" key="1">
    <source>
        <dbReference type="ARBA" id="ARBA00004370"/>
    </source>
</evidence>
<evidence type="ECO:0000256" key="4">
    <source>
        <dbReference type="ARBA" id="ARBA00023065"/>
    </source>
</evidence>
<evidence type="ECO:0000256" key="3">
    <source>
        <dbReference type="ARBA" id="ARBA00022781"/>
    </source>
</evidence>
<dbReference type="PANTHER" id="PTHR11910">
    <property type="entry name" value="ATP SYNTHASE DELTA CHAIN"/>
    <property type="match status" value="1"/>
</dbReference>
<dbReference type="EMBL" id="FONW01000001">
    <property type="protein sequence ID" value="SFE46332.1"/>
    <property type="molecule type" value="Genomic_DNA"/>
</dbReference>
<evidence type="ECO:0000256" key="6">
    <source>
        <dbReference type="ARBA" id="ARBA00023310"/>
    </source>
</evidence>
<dbReference type="Pfam" id="PF00213">
    <property type="entry name" value="OSCP"/>
    <property type="match status" value="1"/>
</dbReference>
<keyword evidence="3 7" id="KW-0375">Hydrogen ion transport</keyword>
<dbReference type="AlphaFoldDB" id="A0A1I2AR08"/>
<dbReference type="GO" id="GO:0046933">
    <property type="term" value="F:proton-transporting ATP synthase activity, rotational mechanism"/>
    <property type="evidence" value="ECO:0007669"/>
    <property type="project" value="UniProtKB-UniRule"/>
</dbReference>
<keyword evidence="6 7" id="KW-0066">ATP synthesis</keyword>
<comment type="subcellular location">
    <subcellularLocation>
        <location evidence="7">Cell membrane</location>
        <topology evidence="7">Peripheral membrane protein</topology>
    </subcellularLocation>
    <subcellularLocation>
        <location evidence="1">Membrane</location>
    </subcellularLocation>
</comment>
<keyword evidence="9" id="KW-1185">Reference proteome</keyword>
<comment type="similarity">
    <text evidence="7">Belongs to the ATPase delta chain family.</text>
</comment>
<dbReference type="SUPFAM" id="SSF47928">
    <property type="entry name" value="N-terminal domain of the delta subunit of the F1F0-ATP synthase"/>
    <property type="match status" value="1"/>
</dbReference>
<dbReference type="NCBIfam" id="TIGR01145">
    <property type="entry name" value="ATP_synt_delta"/>
    <property type="match status" value="1"/>
</dbReference>
<gene>
    <name evidence="7" type="primary">atpH</name>
    <name evidence="8" type="ORF">SAMN05216283_101196</name>
</gene>